<dbReference type="GO" id="GO:0003746">
    <property type="term" value="F:translation elongation factor activity"/>
    <property type="evidence" value="ECO:0007669"/>
    <property type="project" value="UniProtKB-KW"/>
</dbReference>
<evidence type="ECO:0000256" key="7">
    <source>
        <dbReference type="ARBA" id="ARBA00046511"/>
    </source>
</evidence>
<dbReference type="Proteomes" id="UP000654075">
    <property type="component" value="Unassembled WGS sequence"/>
</dbReference>
<dbReference type="InterPro" id="IPR029063">
    <property type="entry name" value="SAM-dependent_MTases_sf"/>
</dbReference>
<dbReference type="GO" id="GO:0006370">
    <property type="term" value="P:7-methylguanosine mRNA capping"/>
    <property type="evidence" value="ECO:0007669"/>
    <property type="project" value="InterPro"/>
</dbReference>
<dbReference type="EMBL" id="CAJNNV010010919">
    <property type="protein sequence ID" value="CAE8599253.1"/>
    <property type="molecule type" value="Genomic_DNA"/>
</dbReference>
<name>A0A813EF58_POLGL</name>
<dbReference type="GO" id="GO:0004483">
    <property type="term" value="F:methyltransferase cap1 activity"/>
    <property type="evidence" value="ECO:0007669"/>
    <property type="project" value="UniProtKB-EC"/>
</dbReference>
<dbReference type="SUPFAM" id="SSF53335">
    <property type="entry name" value="S-adenosyl-L-methionine-dependent methyltransferases"/>
    <property type="match status" value="1"/>
</dbReference>
<dbReference type="InterPro" id="IPR025804">
    <property type="entry name" value="Pox/kineto_cap_MeTfrase"/>
</dbReference>
<feature type="non-terminal residue" evidence="9">
    <location>
        <position position="1"/>
    </location>
</feature>
<reference evidence="9" key="1">
    <citation type="submission" date="2021-02" db="EMBL/GenBank/DDBJ databases">
        <authorList>
            <person name="Dougan E. K."/>
            <person name="Rhodes N."/>
            <person name="Thang M."/>
            <person name="Chan C."/>
        </authorList>
    </citation>
    <scope>NUCLEOTIDE SEQUENCE</scope>
</reference>
<protein>
    <recommendedName>
        <fullName evidence="3">Cap-specific mRNA (nucleoside-2'-O-)-methyltransferase</fullName>
        <ecNumber evidence="2">2.1.1.57</ecNumber>
    </recommendedName>
</protein>
<dbReference type="AlphaFoldDB" id="A0A813EF58"/>
<dbReference type="Gene3D" id="3.40.50.150">
    <property type="entry name" value="Vaccinia Virus protein VP39"/>
    <property type="match status" value="1"/>
</dbReference>
<dbReference type="Pfam" id="PF01358">
    <property type="entry name" value="PARP_regulatory"/>
    <property type="match status" value="1"/>
</dbReference>
<comment type="subunit">
    <text evidence="7">Interacts with poly(A) polymerase catalytic subunit OPG063. Interacts with OPG109 and OPG123; these interactions might help linking transcription to capping and polyadenylation.</text>
</comment>
<keyword evidence="10" id="KW-1185">Reference proteome</keyword>
<comment type="caution">
    <text evidence="9">The sequence shown here is derived from an EMBL/GenBank/DDBJ whole genome shotgun (WGS) entry which is preliminary data.</text>
</comment>
<keyword evidence="4" id="KW-0251">Elongation factor</keyword>
<evidence type="ECO:0000256" key="8">
    <source>
        <dbReference type="SAM" id="MobiDB-lite"/>
    </source>
</evidence>
<feature type="region of interest" description="Disordered" evidence="8">
    <location>
        <begin position="257"/>
        <end position="298"/>
    </location>
</feature>
<keyword evidence="5" id="KW-0648">Protein biosynthesis</keyword>
<evidence type="ECO:0000256" key="2">
    <source>
        <dbReference type="ARBA" id="ARBA00011923"/>
    </source>
</evidence>
<comment type="subcellular location">
    <subcellularLocation>
        <location evidence="1">Virion</location>
    </subcellularLocation>
</comment>
<dbReference type="InterPro" id="IPR000176">
    <property type="entry name" value="mRNA_MeTrfase-like"/>
</dbReference>
<dbReference type="CDD" id="cd20760">
    <property type="entry name" value="capping_2-OMTase_Mimiviridae"/>
    <property type="match status" value="1"/>
</dbReference>
<dbReference type="PROSITE" id="PS51612">
    <property type="entry name" value="SAM_MT_2O_PK"/>
    <property type="match status" value="1"/>
</dbReference>
<evidence type="ECO:0000256" key="1">
    <source>
        <dbReference type="ARBA" id="ARBA00004328"/>
    </source>
</evidence>
<feature type="non-terminal residue" evidence="9">
    <location>
        <position position="298"/>
    </location>
</feature>
<evidence type="ECO:0000256" key="3">
    <source>
        <dbReference type="ARBA" id="ARBA00015701"/>
    </source>
</evidence>
<proteinExistence type="predicted"/>
<evidence type="ECO:0000313" key="10">
    <source>
        <dbReference type="Proteomes" id="UP000654075"/>
    </source>
</evidence>
<organism evidence="9 10">
    <name type="scientific">Polarella glacialis</name>
    <name type="common">Dinoflagellate</name>
    <dbReference type="NCBI Taxonomy" id="89957"/>
    <lineage>
        <taxon>Eukaryota</taxon>
        <taxon>Sar</taxon>
        <taxon>Alveolata</taxon>
        <taxon>Dinophyceae</taxon>
        <taxon>Suessiales</taxon>
        <taxon>Suessiaceae</taxon>
        <taxon>Polarella</taxon>
    </lineage>
</organism>
<evidence type="ECO:0000256" key="5">
    <source>
        <dbReference type="ARBA" id="ARBA00022917"/>
    </source>
</evidence>
<evidence type="ECO:0000256" key="4">
    <source>
        <dbReference type="ARBA" id="ARBA00022768"/>
    </source>
</evidence>
<comment type="function">
    <text evidence="6">Displays methyltransferase, positive regulation of the poly(A) polymerase and transcription elongation activities. Involved in the modification of both mRNA ends and in intermediate and late gene positive transcription elongation. At the mRNAs 5' end, methylates the ribose 2' OH group of the first transcribed nucleotide, thereby producing a 2'-O-methylpurine cap. At the 3' end, functions as a processivity factor which stimulates the activity of the viral poly(A) polymerase OPG063 that creates mRNA's poly(A) tail. In the presence of OPG102, OPG063 does not dissociate from the RNA allowing tail elongation to around 250 adenylates.</text>
</comment>
<accession>A0A813EF58</accession>
<evidence type="ECO:0000313" key="9">
    <source>
        <dbReference type="EMBL" id="CAE8599253.1"/>
    </source>
</evidence>
<evidence type="ECO:0000256" key="6">
    <source>
        <dbReference type="ARBA" id="ARBA00034661"/>
    </source>
</evidence>
<gene>
    <name evidence="9" type="ORF">PGLA1383_LOCUS17613</name>
</gene>
<dbReference type="EC" id="2.1.1.57" evidence="2"/>
<sequence>YDPADFDERLLELAASQGFASRVKVNRGFFDDEAARAVAARKGQGPIIFFCDIRTADEQSMAESQIQQFIERDMDRQQAWVKLLRPAVSLLKFRLPWGPGVTRYLQGRVMVQAFPPCTSTETRLLVSGDDLDKAEAAYDHEEYMERLMHHNTVGRAQLFDPRLPLAGHCAVQGLDRCYDCAALVATVRRYLSIVGGVSLSSLKPEDITAEVAAIISAVTESGRTLATRYHVSSSRHAGRQFAKRRYVDATGKDHFSVEHASQVEASPQCREADHIDEGEASPKNQQKRQKKYAPANWP</sequence>